<evidence type="ECO:0000256" key="9">
    <source>
        <dbReference type="ARBA" id="ARBA00023002"/>
    </source>
</evidence>
<dbReference type="RefSeq" id="WP_084574890.1">
    <property type="nucleotide sequence ID" value="NZ_CP155572.1"/>
</dbReference>
<organism evidence="17 18">
    <name type="scientific">Sporomusa malonica</name>
    <dbReference type="NCBI Taxonomy" id="112901"/>
    <lineage>
        <taxon>Bacteria</taxon>
        <taxon>Bacillati</taxon>
        <taxon>Bacillota</taxon>
        <taxon>Negativicutes</taxon>
        <taxon>Selenomonadales</taxon>
        <taxon>Sporomusaceae</taxon>
        <taxon>Sporomusa</taxon>
    </lineage>
</organism>
<protein>
    <recommendedName>
        <fullName evidence="4 14">Indolepyruvate oxidoreductase subunit IorA</fullName>
        <shortName evidence="14">IOR</shortName>
        <ecNumber evidence="3 14">1.2.7.8</ecNumber>
    </recommendedName>
    <alternativeName>
        <fullName evidence="12 14">Indolepyruvate ferredoxin oxidoreductase subunit alpha</fullName>
    </alternativeName>
</protein>
<comment type="subunit">
    <text evidence="2">Heterodimer of the IorA and IorB subunits.</text>
</comment>
<keyword evidence="7 14" id="KW-0479">Metal-binding</keyword>
<dbReference type="EC" id="1.2.7.8" evidence="3 14"/>
<dbReference type="PANTHER" id="PTHR43710">
    <property type="entry name" value="2-HYDROXYACYL-COA LYASE"/>
    <property type="match status" value="1"/>
</dbReference>
<dbReference type="SUPFAM" id="SSF54862">
    <property type="entry name" value="4Fe-4S ferredoxins"/>
    <property type="match status" value="1"/>
</dbReference>
<evidence type="ECO:0000313" key="17">
    <source>
        <dbReference type="EMBL" id="SMC52868.1"/>
    </source>
</evidence>
<evidence type="ECO:0000256" key="10">
    <source>
        <dbReference type="ARBA" id="ARBA00023004"/>
    </source>
</evidence>
<dbReference type="STRING" id="112901.SAMN04488500_104248"/>
<dbReference type="Gene3D" id="3.30.70.20">
    <property type="match status" value="1"/>
</dbReference>
<evidence type="ECO:0000313" key="18">
    <source>
        <dbReference type="Proteomes" id="UP000192738"/>
    </source>
</evidence>
<dbReference type="Pfam" id="PF13237">
    <property type="entry name" value="Fer4_10"/>
    <property type="match status" value="1"/>
</dbReference>
<dbReference type="FunFam" id="3.40.50.970:FF:000039">
    <property type="entry name" value="Indolepyruvate oxidoreductase subunit IorA"/>
    <property type="match status" value="1"/>
</dbReference>
<comment type="cofactor">
    <cofactor evidence="14 15">
        <name>[4Fe-4S] cluster</name>
        <dbReference type="ChEBI" id="CHEBI:49883"/>
    </cofactor>
    <text evidence="14 15">Binds 2 [4Fe-4S] clusters. In this family the first cluster has a non-standard and varying [4Fe-4S] binding motif CX(2)CX(2)CX(4-5)CP.</text>
</comment>
<feature type="binding site" evidence="15">
    <location>
        <position position="578"/>
    </location>
    <ligand>
        <name>[4Fe-4S] cluster</name>
        <dbReference type="ChEBI" id="CHEBI:49883"/>
        <label>2</label>
    </ligand>
</feature>
<sequence>MKKLLTGNEAVAQGAYEAGLIYAAAYPGTPSTEILENIAEYKKDIIAEWAPNEKVALESVIGASIAGARALAAMKMVGVNVAADPLFSFAYSGVNGGMILVSADDPGLHSSQNEQDNRHYAKFAKIAMVEPSDSQEAKDMVKAAFEISEKYGTPVLFRMTTRVCHSKSLVEIGERKEIDKKPYVKNVQKFDLVPAVSRKLRMELEVRLQELTDFSNETDLNYFEWNEKKVGIIASGVAYQYAQEVFGNTASYLKLGFTYPLPIKKIKQFAAEVETLYVIEELEPYIEEQLNAAGIACVGKAKIPKMGELSPEVIAKALLGKEKTLIEYDGSSVAHRPPVLCAGCPHRGFFYELGKKKNIMISGDIGCYGLGNAPPLNAKDTCICMGGAPSIGHGAQKVFNKADEKMRVVATVGDSTFFHTGMNSLVNIVYNRSNTITCILDNRITGMTGHQDHPGTGFTLQGMPTKALEIADVVKALGIDHIKTVNPLKLAEVQEALDWALALDEPSVIITRWPCVLKKQSVRDKSEFGEYLGTCKVDADACIGCKKCINTGCPALQFNDETKKVKINPVQCVGCEVCLQVCPVTAITRVGE</sequence>
<feature type="domain" description="4Fe-4S ferredoxin-type" evidence="16">
    <location>
        <begin position="533"/>
        <end position="561"/>
    </location>
</feature>
<dbReference type="PIRSF" id="PIRSF006439">
    <property type="entry name" value="Indolepyruvate_ferr_oxidored"/>
    <property type="match status" value="1"/>
</dbReference>
<evidence type="ECO:0000256" key="7">
    <source>
        <dbReference type="ARBA" id="ARBA00022723"/>
    </source>
</evidence>
<evidence type="ECO:0000256" key="2">
    <source>
        <dbReference type="ARBA" id="ARBA00011238"/>
    </source>
</evidence>
<evidence type="ECO:0000256" key="6">
    <source>
        <dbReference type="ARBA" id="ARBA00022485"/>
    </source>
</evidence>
<dbReference type="InterPro" id="IPR045025">
    <property type="entry name" value="HACL1-like"/>
</dbReference>
<feature type="binding site" evidence="15">
    <location>
        <position position="548"/>
    </location>
    <ligand>
        <name>[4Fe-4S] cluster</name>
        <dbReference type="ChEBI" id="CHEBI:49883"/>
        <label>1</label>
    </ligand>
</feature>
<feature type="binding site" evidence="15">
    <location>
        <position position="582"/>
    </location>
    <ligand>
        <name>[4Fe-4S] cluster</name>
        <dbReference type="ChEBI" id="CHEBI:49883"/>
        <label>1</label>
    </ligand>
</feature>
<feature type="binding site" evidence="15">
    <location>
        <position position="553"/>
    </location>
    <ligand>
        <name>[4Fe-4S] cluster</name>
        <dbReference type="ChEBI" id="CHEBI:49883"/>
        <label>2</label>
    </ligand>
</feature>
<dbReference type="Pfam" id="PF02775">
    <property type="entry name" value="TPP_enzyme_C"/>
    <property type="match status" value="1"/>
</dbReference>
<gene>
    <name evidence="17" type="ORF">SAMN04488500_104248</name>
</gene>
<comment type="catalytic activity">
    <reaction evidence="13 14">
        <text>indole-3-pyruvate + 2 oxidized [2Fe-2S]-[ferredoxin] + CoA = (indol-3-yl)acetyl-CoA + 2 reduced [2Fe-2S]-[ferredoxin] + CO2 + H(+)</text>
        <dbReference type="Rhea" id="RHEA:12645"/>
        <dbReference type="Rhea" id="RHEA-COMP:10000"/>
        <dbReference type="Rhea" id="RHEA-COMP:10001"/>
        <dbReference type="ChEBI" id="CHEBI:15378"/>
        <dbReference type="ChEBI" id="CHEBI:16526"/>
        <dbReference type="ChEBI" id="CHEBI:17640"/>
        <dbReference type="ChEBI" id="CHEBI:33737"/>
        <dbReference type="ChEBI" id="CHEBI:33738"/>
        <dbReference type="ChEBI" id="CHEBI:57271"/>
        <dbReference type="ChEBI" id="CHEBI:57287"/>
        <dbReference type="EC" id="1.2.7.8"/>
    </reaction>
</comment>
<comment type="function">
    <text evidence="1 14">Catalyzes the ferredoxin-dependent oxidative decarboxylation of arylpyruvates.</text>
</comment>
<keyword evidence="6 14" id="KW-0004">4Fe-4S</keyword>
<keyword evidence="8 14" id="KW-0249">Electron transport</keyword>
<dbReference type="InterPro" id="IPR009014">
    <property type="entry name" value="Transketo_C/PFOR_II"/>
</dbReference>
<dbReference type="NCBIfam" id="TIGR03336">
    <property type="entry name" value="IOR_alpha"/>
    <property type="match status" value="1"/>
</dbReference>
<dbReference type="PROSITE" id="PS00198">
    <property type="entry name" value="4FE4S_FER_1"/>
    <property type="match status" value="1"/>
</dbReference>
<dbReference type="InterPro" id="IPR017900">
    <property type="entry name" value="4Fe4S_Fe_S_CS"/>
</dbReference>
<evidence type="ECO:0000256" key="5">
    <source>
        <dbReference type="ARBA" id="ARBA00022448"/>
    </source>
</evidence>
<keyword evidence="18" id="KW-1185">Reference proteome</keyword>
<accession>A0A1W1ZXT1</accession>
<feature type="domain" description="4Fe-4S ferredoxin-type" evidence="16">
    <location>
        <begin position="563"/>
        <end position="592"/>
    </location>
</feature>
<evidence type="ECO:0000256" key="12">
    <source>
        <dbReference type="ARBA" id="ARBA00030514"/>
    </source>
</evidence>
<feature type="binding site" evidence="15">
    <location>
        <position position="545"/>
    </location>
    <ligand>
        <name>[4Fe-4S] cluster</name>
        <dbReference type="ChEBI" id="CHEBI:49883"/>
        <label>1</label>
    </ligand>
</feature>
<dbReference type="Pfam" id="PF01855">
    <property type="entry name" value="POR_N"/>
    <property type="match status" value="1"/>
</dbReference>
<keyword evidence="5 14" id="KW-0813">Transport</keyword>
<dbReference type="GO" id="GO:0030976">
    <property type="term" value="F:thiamine pyrophosphate binding"/>
    <property type="evidence" value="ECO:0007669"/>
    <property type="project" value="InterPro"/>
</dbReference>
<evidence type="ECO:0000256" key="15">
    <source>
        <dbReference type="PIRSR" id="PIRSR006439-50"/>
    </source>
</evidence>
<evidence type="ECO:0000256" key="3">
    <source>
        <dbReference type="ARBA" id="ARBA00012812"/>
    </source>
</evidence>
<evidence type="ECO:0000256" key="1">
    <source>
        <dbReference type="ARBA" id="ARBA00002995"/>
    </source>
</evidence>
<dbReference type="Gene3D" id="3.40.50.970">
    <property type="match status" value="2"/>
</dbReference>
<dbReference type="SUPFAM" id="SSF52922">
    <property type="entry name" value="TK C-terminal domain-like"/>
    <property type="match status" value="1"/>
</dbReference>
<dbReference type="SUPFAM" id="SSF52518">
    <property type="entry name" value="Thiamin diphosphate-binding fold (THDP-binding)"/>
    <property type="match status" value="2"/>
</dbReference>
<dbReference type="EMBL" id="FWXI01000004">
    <property type="protein sequence ID" value="SMC52868.1"/>
    <property type="molecule type" value="Genomic_DNA"/>
</dbReference>
<dbReference type="InterPro" id="IPR002880">
    <property type="entry name" value="Pyrv_Fd/Flavodoxin_OxRdtase_N"/>
</dbReference>
<dbReference type="PROSITE" id="PS51379">
    <property type="entry name" value="4FE4S_FER_2"/>
    <property type="match status" value="2"/>
</dbReference>
<dbReference type="AlphaFoldDB" id="A0A1W1ZXT1"/>
<evidence type="ECO:0000256" key="4">
    <source>
        <dbReference type="ARBA" id="ARBA00017710"/>
    </source>
</evidence>
<dbReference type="CDD" id="cd07034">
    <property type="entry name" value="TPP_PYR_PFOR_IOR-alpha_like"/>
    <property type="match status" value="1"/>
</dbReference>
<proteinExistence type="predicted"/>
<reference evidence="17 18" key="1">
    <citation type="submission" date="2017-04" db="EMBL/GenBank/DDBJ databases">
        <authorList>
            <person name="Afonso C.L."/>
            <person name="Miller P.J."/>
            <person name="Scott M.A."/>
            <person name="Spackman E."/>
            <person name="Goraichik I."/>
            <person name="Dimitrov K.M."/>
            <person name="Suarez D.L."/>
            <person name="Swayne D.E."/>
        </authorList>
    </citation>
    <scope>NUCLEOTIDE SEQUENCE [LARGE SCALE GENOMIC DNA]</scope>
    <source>
        <strain evidence="17 18">DSM 5090</strain>
    </source>
</reference>
<evidence type="ECO:0000259" key="16">
    <source>
        <dbReference type="PROSITE" id="PS51379"/>
    </source>
</evidence>
<dbReference type="GO" id="GO:0046872">
    <property type="term" value="F:metal ion binding"/>
    <property type="evidence" value="ECO:0007669"/>
    <property type="project" value="UniProtKB-UniRule"/>
</dbReference>
<dbReference type="InterPro" id="IPR017896">
    <property type="entry name" value="4Fe4S_Fe-S-bd"/>
</dbReference>
<feature type="binding site" evidence="15">
    <location>
        <position position="575"/>
    </location>
    <ligand>
        <name>[4Fe-4S] cluster</name>
        <dbReference type="ChEBI" id="CHEBI:49883"/>
        <label>2</label>
    </ligand>
</feature>
<evidence type="ECO:0000256" key="11">
    <source>
        <dbReference type="ARBA" id="ARBA00023014"/>
    </source>
</evidence>
<dbReference type="CDD" id="cd02008">
    <property type="entry name" value="TPP_IOR_alpha"/>
    <property type="match status" value="1"/>
</dbReference>
<name>A0A1W1ZXT1_9FIRM</name>
<feature type="binding site" evidence="15">
    <location>
        <position position="542"/>
    </location>
    <ligand>
        <name>[4Fe-4S] cluster</name>
        <dbReference type="ChEBI" id="CHEBI:49883"/>
        <label>1</label>
    </ligand>
</feature>
<dbReference type="InterPro" id="IPR029061">
    <property type="entry name" value="THDP-binding"/>
</dbReference>
<dbReference type="GO" id="GO:0051539">
    <property type="term" value="F:4 iron, 4 sulfur cluster binding"/>
    <property type="evidence" value="ECO:0007669"/>
    <property type="project" value="UniProtKB-UniRule"/>
</dbReference>
<dbReference type="PANTHER" id="PTHR43710:SF5">
    <property type="entry name" value="INDOLEPYRUVATE FERREDOXIN OXIDOREDUCTASE ALPHA SUBUNIT"/>
    <property type="match status" value="1"/>
</dbReference>
<keyword evidence="9 14" id="KW-0560">Oxidoreductase</keyword>
<keyword evidence="17" id="KW-0670">Pyruvate</keyword>
<feature type="binding site" evidence="15">
    <location>
        <position position="572"/>
    </location>
    <ligand>
        <name>[4Fe-4S] cluster</name>
        <dbReference type="ChEBI" id="CHEBI:49883"/>
        <label>2</label>
    </ligand>
</feature>
<dbReference type="GO" id="GO:0043805">
    <property type="term" value="F:indolepyruvate ferredoxin oxidoreductase activity"/>
    <property type="evidence" value="ECO:0007669"/>
    <property type="project" value="UniProtKB-UniRule"/>
</dbReference>
<dbReference type="InterPro" id="IPR011766">
    <property type="entry name" value="TPP_enzyme_TPP-bd"/>
</dbReference>
<dbReference type="InterPro" id="IPR017721">
    <property type="entry name" value="IorA"/>
</dbReference>
<evidence type="ECO:0000256" key="14">
    <source>
        <dbReference type="PIRNR" id="PIRNR006439"/>
    </source>
</evidence>
<dbReference type="OrthoDB" id="9804603at2"/>
<keyword evidence="11 14" id="KW-0411">Iron-sulfur</keyword>
<dbReference type="Proteomes" id="UP000192738">
    <property type="component" value="Unassembled WGS sequence"/>
</dbReference>
<evidence type="ECO:0000256" key="13">
    <source>
        <dbReference type="ARBA" id="ARBA00048332"/>
    </source>
</evidence>
<evidence type="ECO:0000256" key="8">
    <source>
        <dbReference type="ARBA" id="ARBA00022982"/>
    </source>
</evidence>
<keyword evidence="10 14" id="KW-0408">Iron</keyword>